<keyword evidence="4" id="KW-1185">Reference proteome</keyword>
<dbReference type="PANTHER" id="PTHR48051">
    <property type="match status" value="1"/>
</dbReference>
<evidence type="ECO:0000313" key="5">
    <source>
        <dbReference type="RefSeq" id="XP_032806141.1"/>
    </source>
</evidence>
<evidence type="ECO:0000256" key="1">
    <source>
        <dbReference type="ARBA" id="ARBA00022614"/>
    </source>
</evidence>
<evidence type="ECO:0000256" key="2">
    <source>
        <dbReference type="ARBA" id="ARBA00022737"/>
    </source>
</evidence>
<evidence type="ECO:0000313" key="6">
    <source>
        <dbReference type="RefSeq" id="XP_032806142.1"/>
    </source>
</evidence>
<protein>
    <submittedName>
        <fullName evidence="5 6">Leucine-rich repeat-containing protein 27 isoform X1</fullName>
    </submittedName>
</protein>
<evidence type="ECO:0000256" key="3">
    <source>
        <dbReference type="SAM" id="MobiDB-lite"/>
    </source>
</evidence>
<gene>
    <name evidence="5 6" type="primary">LRRC27</name>
</gene>
<dbReference type="Pfam" id="PF13855">
    <property type="entry name" value="LRR_8"/>
    <property type="match status" value="1"/>
</dbReference>
<dbReference type="Gene3D" id="3.80.10.10">
    <property type="entry name" value="Ribonuclease Inhibitor"/>
    <property type="match status" value="1"/>
</dbReference>
<dbReference type="InterPro" id="IPR032675">
    <property type="entry name" value="LRR_dom_sf"/>
</dbReference>
<dbReference type="InterPro" id="IPR003591">
    <property type="entry name" value="Leu-rich_rpt_typical-subtyp"/>
</dbReference>
<organism evidence="4 6">
    <name type="scientific">Petromyzon marinus</name>
    <name type="common">Sea lamprey</name>
    <dbReference type="NCBI Taxonomy" id="7757"/>
    <lineage>
        <taxon>Eukaryota</taxon>
        <taxon>Metazoa</taxon>
        <taxon>Chordata</taxon>
        <taxon>Craniata</taxon>
        <taxon>Vertebrata</taxon>
        <taxon>Cyclostomata</taxon>
        <taxon>Hyperoartia</taxon>
        <taxon>Petromyzontiformes</taxon>
        <taxon>Petromyzontidae</taxon>
        <taxon>Petromyzon</taxon>
    </lineage>
</organism>
<feature type="compositionally biased region" description="Basic and acidic residues" evidence="3">
    <location>
        <begin position="245"/>
        <end position="283"/>
    </location>
</feature>
<accession>A0AAJ7SV56</accession>
<dbReference type="Proteomes" id="UP001318040">
    <property type="component" value="Chromosome 9"/>
</dbReference>
<keyword evidence="2" id="KW-0677">Repeat</keyword>
<evidence type="ECO:0000313" key="4">
    <source>
        <dbReference type="Proteomes" id="UP001318040"/>
    </source>
</evidence>
<dbReference type="SUPFAM" id="SSF52058">
    <property type="entry name" value="L domain-like"/>
    <property type="match status" value="1"/>
</dbReference>
<proteinExistence type="predicted"/>
<dbReference type="InterPro" id="IPR001611">
    <property type="entry name" value="Leu-rich_rpt"/>
</dbReference>
<feature type="region of interest" description="Disordered" evidence="3">
    <location>
        <begin position="1"/>
        <end position="22"/>
    </location>
</feature>
<feature type="region of interest" description="Disordered" evidence="3">
    <location>
        <begin position="200"/>
        <end position="289"/>
    </location>
</feature>
<sequence length="438" mass="48112">MASGDAGDPGQAPAPRARDSRMSLDLSRRGLASLPEAALRDASGLQHVCLEGNNLVEVPPALFECLPRMLWLDLRSNRLCGLPPAVGQHRCLKTLLLEGNPITHLPAELGRLTCLKSLSLRGCPLEEPPADIVHRGTRAILLFLRQVLAARALRDTSHSCTESTMGNTELSCVEESPTEELHCQNPLQLQSETSAVVIPETDDPPLVSKLPHASRFAQGGGPHSSRDRKVASGVKSPARSWAVDVARREQRSRAERAEQQRRNGEALRDWRTKAKQEQRKTQSERCGQGLDANALDQVVRNAPFGTDPAYYPSVARAKPGTLGKAEPRAPAATHSGQELLGARLARERELQLRVRQHINAMLERRAQDKSTPRSTMQAAQREILVAQQLQRELSGQSRRTPLDYRFTAFTGDPVRDNAARGTLRRTSSPATTHKAHLS</sequence>
<dbReference type="RefSeq" id="XP_032806142.1">
    <property type="nucleotide sequence ID" value="XM_032950251.1"/>
</dbReference>
<name>A0AAJ7SV56_PETMA</name>
<dbReference type="AlphaFoldDB" id="A0AAJ7SV56"/>
<dbReference type="SMART" id="SM00369">
    <property type="entry name" value="LRR_TYP"/>
    <property type="match status" value="3"/>
</dbReference>
<reference evidence="5 6" key="1">
    <citation type="submission" date="2025-04" db="UniProtKB">
        <authorList>
            <consortium name="RefSeq"/>
        </authorList>
    </citation>
    <scope>IDENTIFICATION</scope>
    <source>
        <tissue evidence="5 6">Sperm</tissue>
    </source>
</reference>
<dbReference type="GO" id="GO:0005737">
    <property type="term" value="C:cytoplasm"/>
    <property type="evidence" value="ECO:0007669"/>
    <property type="project" value="TreeGrafter"/>
</dbReference>
<feature type="region of interest" description="Disordered" evidence="3">
    <location>
        <begin position="414"/>
        <end position="438"/>
    </location>
</feature>
<dbReference type="KEGG" id="pmrn:116940430"/>
<dbReference type="PANTHER" id="PTHR48051:SF1">
    <property type="entry name" value="RAS SUPPRESSOR PROTEIN 1"/>
    <property type="match status" value="1"/>
</dbReference>
<dbReference type="CTD" id="80313"/>
<dbReference type="RefSeq" id="XP_032806141.1">
    <property type="nucleotide sequence ID" value="XM_032950250.1"/>
</dbReference>
<keyword evidence="1" id="KW-0433">Leucine-rich repeat</keyword>
<dbReference type="InterPro" id="IPR050216">
    <property type="entry name" value="LRR_domain-containing"/>
</dbReference>